<organism evidence="3 4">
    <name type="scientific">Actinocorallia longicatena</name>
    <dbReference type="NCBI Taxonomy" id="111803"/>
    <lineage>
        <taxon>Bacteria</taxon>
        <taxon>Bacillati</taxon>
        <taxon>Actinomycetota</taxon>
        <taxon>Actinomycetes</taxon>
        <taxon>Streptosporangiales</taxon>
        <taxon>Thermomonosporaceae</taxon>
        <taxon>Actinocorallia</taxon>
    </lineage>
</organism>
<sequence>MIRKVALLAAAGSLVLAGCGTGVDAGSAEPTQLTEGVNFSQGGIDARNVFVLGPKPGSTVAVGSDVPVYGSLINNASDSADALTSISVAAGADGRPLATAGLIQGAPLTLPAHQLVQLAGPTGPLVTLKGVTTALRGGEHIRLTLAFKNAKTISISVPVVPAQGSYATLSPAPSTGPVLPTATPGATATPGTTATAKPTTTATPAKATPTATKKAKKA</sequence>
<gene>
    <name evidence="3" type="ORF">GCM10010468_48880</name>
</gene>
<evidence type="ECO:0000256" key="1">
    <source>
        <dbReference type="SAM" id="MobiDB-lite"/>
    </source>
</evidence>
<name>A0ABP6QDU4_9ACTN</name>
<dbReference type="PROSITE" id="PS51257">
    <property type="entry name" value="PROKAR_LIPOPROTEIN"/>
    <property type="match status" value="1"/>
</dbReference>
<feature type="chain" id="PRO_5046847451" description="Copper(I)-binding protein" evidence="2">
    <location>
        <begin position="18"/>
        <end position="218"/>
    </location>
</feature>
<evidence type="ECO:0008006" key="5">
    <source>
        <dbReference type="Google" id="ProtNLM"/>
    </source>
</evidence>
<accession>A0ABP6QDU4</accession>
<dbReference type="SUPFAM" id="SSF110087">
    <property type="entry name" value="DR1885-like metal-binding protein"/>
    <property type="match status" value="1"/>
</dbReference>
<evidence type="ECO:0000313" key="3">
    <source>
        <dbReference type="EMBL" id="GAA3222838.1"/>
    </source>
</evidence>
<proteinExistence type="predicted"/>
<dbReference type="RefSeq" id="WP_344832369.1">
    <property type="nucleotide sequence ID" value="NZ_BAAAUV010000013.1"/>
</dbReference>
<evidence type="ECO:0000313" key="4">
    <source>
        <dbReference type="Proteomes" id="UP001501237"/>
    </source>
</evidence>
<dbReference type="Gene3D" id="2.60.40.1890">
    <property type="entry name" value="PCu(A)C copper chaperone"/>
    <property type="match status" value="1"/>
</dbReference>
<feature type="compositionally biased region" description="Low complexity" evidence="1">
    <location>
        <begin position="180"/>
        <end position="212"/>
    </location>
</feature>
<comment type="caution">
    <text evidence="3">The sequence shown here is derived from an EMBL/GenBank/DDBJ whole genome shotgun (WGS) entry which is preliminary data.</text>
</comment>
<reference evidence="4" key="1">
    <citation type="journal article" date="2019" name="Int. J. Syst. Evol. Microbiol.">
        <title>The Global Catalogue of Microorganisms (GCM) 10K type strain sequencing project: providing services to taxonomists for standard genome sequencing and annotation.</title>
        <authorList>
            <consortium name="The Broad Institute Genomics Platform"/>
            <consortium name="The Broad Institute Genome Sequencing Center for Infectious Disease"/>
            <person name="Wu L."/>
            <person name="Ma J."/>
        </authorList>
    </citation>
    <scope>NUCLEOTIDE SEQUENCE [LARGE SCALE GENOMIC DNA]</scope>
    <source>
        <strain evidence="4">JCM 9377</strain>
    </source>
</reference>
<dbReference type="InterPro" id="IPR007410">
    <property type="entry name" value="LpqE-like"/>
</dbReference>
<feature type="signal peptide" evidence="2">
    <location>
        <begin position="1"/>
        <end position="17"/>
    </location>
</feature>
<dbReference type="Pfam" id="PF04314">
    <property type="entry name" value="PCuAC"/>
    <property type="match status" value="1"/>
</dbReference>
<protein>
    <recommendedName>
        <fullName evidence="5">Copper(I)-binding protein</fullName>
    </recommendedName>
</protein>
<keyword evidence="2" id="KW-0732">Signal</keyword>
<dbReference type="InterPro" id="IPR036182">
    <property type="entry name" value="PCuAC_sf"/>
</dbReference>
<feature type="region of interest" description="Disordered" evidence="1">
    <location>
        <begin position="170"/>
        <end position="218"/>
    </location>
</feature>
<dbReference type="Proteomes" id="UP001501237">
    <property type="component" value="Unassembled WGS sequence"/>
</dbReference>
<dbReference type="EMBL" id="BAAAUV010000013">
    <property type="protein sequence ID" value="GAA3222838.1"/>
    <property type="molecule type" value="Genomic_DNA"/>
</dbReference>
<evidence type="ECO:0000256" key="2">
    <source>
        <dbReference type="SAM" id="SignalP"/>
    </source>
</evidence>
<keyword evidence="4" id="KW-1185">Reference proteome</keyword>